<keyword evidence="9 10" id="KW-0131">Cell cycle</keyword>
<dbReference type="Proteomes" id="UP000462931">
    <property type="component" value="Unassembled WGS sequence"/>
</dbReference>
<keyword evidence="8 10" id="KW-0717">Septation</keyword>
<sequence>MIIKSAEFTVSNTKISKLPPPILPEYAFIGRSNVGKSSLINMLLNAKGLAKTSQKPGKTQLINHFLVNKTWYVVDLPGYGYAKSSKSNRQEWAKFIRNYLEKRESLQCVFVLIDSRLEPQKIDIEFCCWLGERSIPFILIFTKADKQSSVKSQQNMAAFKKALLAYFEEIPQMILTSSEKHLGKDDVLNFIQEVNQNFIAPQFDFEEEEEQE</sequence>
<evidence type="ECO:0000256" key="2">
    <source>
        <dbReference type="ARBA" id="ARBA00009638"/>
    </source>
</evidence>
<dbReference type="InterPro" id="IPR030393">
    <property type="entry name" value="G_ENGB_dom"/>
</dbReference>
<dbReference type="HAMAP" id="MF_00321">
    <property type="entry name" value="GTPase_EngB"/>
    <property type="match status" value="1"/>
</dbReference>
<comment type="function">
    <text evidence="10">Necessary for normal cell division and for the maintenance of normal septation.</text>
</comment>
<dbReference type="PROSITE" id="PS51706">
    <property type="entry name" value="G_ENGB"/>
    <property type="match status" value="1"/>
</dbReference>
<keyword evidence="13" id="KW-1185">Reference proteome</keyword>
<dbReference type="NCBIfam" id="TIGR03598">
    <property type="entry name" value="GTPase_YsxC"/>
    <property type="match status" value="1"/>
</dbReference>
<comment type="cofactor">
    <cofactor evidence="1">
        <name>Mg(2+)</name>
        <dbReference type="ChEBI" id="CHEBI:18420"/>
    </cofactor>
</comment>
<reference evidence="12 13" key="1">
    <citation type="submission" date="2019-11" db="EMBL/GenBank/DDBJ databases">
        <authorList>
            <person name="Cheng Q."/>
            <person name="Yang Z."/>
        </authorList>
    </citation>
    <scope>NUCLEOTIDE SEQUENCE [LARGE SCALE GENOMIC DNA]</scope>
    <source>
        <strain evidence="12 13">HX-22-1</strain>
    </source>
</reference>
<evidence type="ECO:0000313" key="13">
    <source>
        <dbReference type="Proteomes" id="UP000462931"/>
    </source>
</evidence>
<feature type="domain" description="EngB-type G" evidence="11">
    <location>
        <begin position="22"/>
        <end position="197"/>
    </location>
</feature>
<evidence type="ECO:0000256" key="5">
    <source>
        <dbReference type="ARBA" id="ARBA00022741"/>
    </source>
</evidence>
<dbReference type="EMBL" id="WKJI01000001">
    <property type="protein sequence ID" value="MRX45875.1"/>
    <property type="molecule type" value="Genomic_DNA"/>
</dbReference>
<dbReference type="CDD" id="cd01876">
    <property type="entry name" value="YihA_EngB"/>
    <property type="match status" value="1"/>
</dbReference>
<evidence type="ECO:0000256" key="6">
    <source>
        <dbReference type="ARBA" id="ARBA00022842"/>
    </source>
</evidence>
<evidence type="ECO:0000256" key="4">
    <source>
        <dbReference type="ARBA" id="ARBA00022723"/>
    </source>
</evidence>
<gene>
    <name evidence="10" type="primary">engB</name>
    <name evidence="12" type="ORF">GJJ64_01600</name>
</gene>
<evidence type="ECO:0000256" key="1">
    <source>
        <dbReference type="ARBA" id="ARBA00001946"/>
    </source>
</evidence>
<dbReference type="InterPro" id="IPR027417">
    <property type="entry name" value="P-loop_NTPase"/>
</dbReference>
<accession>A0A7K0FKD0</accession>
<dbReference type="Pfam" id="PF01926">
    <property type="entry name" value="MMR_HSR1"/>
    <property type="match status" value="1"/>
</dbReference>
<evidence type="ECO:0000256" key="7">
    <source>
        <dbReference type="ARBA" id="ARBA00023134"/>
    </source>
</evidence>
<keyword evidence="5 10" id="KW-0547">Nucleotide-binding</keyword>
<evidence type="ECO:0000256" key="9">
    <source>
        <dbReference type="ARBA" id="ARBA00023306"/>
    </source>
</evidence>
<keyword evidence="6" id="KW-0460">Magnesium</keyword>
<keyword evidence="7 10" id="KW-0342">GTP-binding</keyword>
<evidence type="ECO:0000256" key="8">
    <source>
        <dbReference type="ARBA" id="ARBA00023210"/>
    </source>
</evidence>
<dbReference type="SUPFAM" id="SSF52540">
    <property type="entry name" value="P-loop containing nucleoside triphosphate hydrolases"/>
    <property type="match status" value="1"/>
</dbReference>
<dbReference type="GO" id="GO:0000917">
    <property type="term" value="P:division septum assembly"/>
    <property type="evidence" value="ECO:0007669"/>
    <property type="project" value="UniProtKB-KW"/>
</dbReference>
<dbReference type="FunFam" id="3.40.50.300:FF:000098">
    <property type="entry name" value="Probable GTP-binding protein EngB"/>
    <property type="match status" value="1"/>
</dbReference>
<dbReference type="Gene3D" id="3.40.50.300">
    <property type="entry name" value="P-loop containing nucleotide triphosphate hydrolases"/>
    <property type="match status" value="1"/>
</dbReference>
<comment type="similarity">
    <text evidence="2 10">Belongs to the TRAFAC class TrmE-Era-EngA-EngB-Septin-like GTPase superfamily. EngB GTPase family.</text>
</comment>
<dbReference type="RefSeq" id="WP_154286023.1">
    <property type="nucleotide sequence ID" value="NZ_WKJI01000001.1"/>
</dbReference>
<dbReference type="GO" id="GO:0046872">
    <property type="term" value="F:metal ion binding"/>
    <property type="evidence" value="ECO:0007669"/>
    <property type="project" value="UniProtKB-KW"/>
</dbReference>
<dbReference type="PANTHER" id="PTHR11649">
    <property type="entry name" value="MSS1/TRME-RELATED GTP-BINDING PROTEIN"/>
    <property type="match status" value="1"/>
</dbReference>
<evidence type="ECO:0000256" key="3">
    <source>
        <dbReference type="ARBA" id="ARBA00022618"/>
    </source>
</evidence>
<dbReference type="PANTHER" id="PTHR11649:SF13">
    <property type="entry name" value="ENGB-TYPE G DOMAIN-CONTAINING PROTEIN"/>
    <property type="match status" value="1"/>
</dbReference>
<dbReference type="GO" id="GO:0005525">
    <property type="term" value="F:GTP binding"/>
    <property type="evidence" value="ECO:0007669"/>
    <property type="project" value="UniProtKB-UniRule"/>
</dbReference>
<evidence type="ECO:0000256" key="10">
    <source>
        <dbReference type="HAMAP-Rule" id="MF_00321"/>
    </source>
</evidence>
<comment type="caution">
    <text evidence="12">The sequence shown here is derived from an EMBL/GenBank/DDBJ whole genome shotgun (WGS) entry which is preliminary data.</text>
</comment>
<evidence type="ECO:0000313" key="12">
    <source>
        <dbReference type="EMBL" id="MRX45875.1"/>
    </source>
</evidence>
<name>A0A7K0FKD0_9SPHI</name>
<dbReference type="InterPro" id="IPR006073">
    <property type="entry name" value="GTP-bd"/>
</dbReference>
<proteinExistence type="inferred from homology"/>
<keyword evidence="3 10" id="KW-0132">Cell division</keyword>
<dbReference type="InterPro" id="IPR019987">
    <property type="entry name" value="GTP-bd_ribosome_bio_YsxC"/>
</dbReference>
<organism evidence="12 13">
    <name type="scientific">Pedobacter puniceum</name>
    <dbReference type="NCBI Taxonomy" id="2666136"/>
    <lineage>
        <taxon>Bacteria</taxon>
        <taxon>Pseudomonadati</taxon>
        <taxon>Bacteroidota</taxon>
        <taxon>Sphingobacteriia</taxon>
        <taxon>Sphingobacteriales</taxon>
        <taxon>Sphingobacteriaceae</taxon>
        <taxon>Pedobacter</taxon>
    </lineage>
</organism>
<dbReference type="AlphaFoldDB" id="A0A7K0FKD0"/>
<evidence type="ECO:0000259" key="11">
    <source>
        <dbReference type="PROSITE" id="PS51706"/>
    </source>
</evidence>
<protein>
    <recommendedName>
        <fullName evidence="10">Probable GTP-binding protein EngB</fullName>
    </recommendedName>
</protein>
<keyword evidence="4" id="KW-0479">Metal-binding</keyword>